<evidence type="ECO:0000259" key="1">
    <source>
        <dbReference type="Pfam" id="PF00144"/>
    </source>
</evidence>
<dbReference type="RefSeq" id="WP_233350040.1">
    <property type="nucleotide sequence ID" value="NZ_BMYV01000002.1"/>
</dbReference>
<dbReference type="Gene3D" id="3.40.710.10">
    <property type="entry name" value="DD-peptidase/beta-lactamase superfamily"/>
    <property type="match status" value="1"/>
</dbReference>
<comment type="caution">
    <text evidence="2">The sequence shown here is derived from an EMBL/GenBank/DDBJ whole genome shotgun (WGS) entry which is preliminary data.</text>
</comment>
<keyword evidence="2" id="KW-0378">Hydrolase</keyword>
<dbReference type="InterPro" id="IPR050789">
    <property type="entry name" value="Diverse_Enzym_Activities"/>
</dbReference>
<dbReference type="GO" id="GO:0016787">
    <property type="term" value="F:hydrolase activity"/>
    <property type="evidence" value="ECO:0007669"/>
    <property type="project" value="UniProtKB-KW"/>
</dbReference>
<sequence length="491" mass="53571">MMPRKIPNSFIGLLYGTALTIGVGVHAVAQTQTSAEISRQDRALAAGYKAMFTCSAVFNAGKSVEQIKSDELSNIYPDFAAGMGATGQAQIDVASKTVSVSFADDMPPRISAWREHLGCTALPQGADMSAIKYLPRVKLKSAERNMSDVAWPMGDSLPNTPLPDEIDQPALNAVMKRAFDGGFGGETTSILILQNTRLVGEAYRDGWTKDTSQRTWSVAKSIGASLIGAAVEKDYIDVSAPAGLKAWSGRGDPRRAITIENLLHMASGLHSDPEAGKAGNRTDQVYFGGGLMAQQATRNALEAPAGARWKYANNDTMLVMRALREAMDNDRRYHAFPFKSLLHPIGMYNTVPEMDWGGDFILSSQVWTTARDLGRLGQLYLDDGVWAYDGKPKRILPKGWASYVATPAPAQPPNRLGDAASEAGRGYGAQFWRYENYPGVPNDTYAALGNRGQFLIIIPSRKAVIVRRGYDWQENYFDGPRFVAEVLQTLE</sequence>
<accession>A0A918NI76</accession>
<keyword evidence="3" id="KW-1185">Reference proteome</keyword>
<dbReference type="Pfam" id="PF00144">
    <property type="entry name" value="Beta-lactamase"/>
    <property type="match status" value="1"/>
</dbReference>
<dbReference type="SUPFAM" id="SSF56601">
    <property type="entry name" value="beta-lactamase/transpeptidase-like"/>
    <property type="match status" value="1"/>
</dbReference>
<dbReference type="AlphaFoldDB" id="A0A918NI76"/>
<protein>
    <submittedName>
        <fullName evidence="2">Serine hydrolase</fullName>
    </submittedName>
</protein>
<dbReference type="InterPro" id="IPR012338">
    <property type="entry name" value="Beta-lactam/transpept-like"/>
</dbReference>
<dbReference type="InterPro" id="IPR001466">
    <property type="entry name" value="Beta-lactam-related"/>
</dbReference>
<dbReference type="EMBL" id="BMYV01000002">
    <property type="protein sequence ID" value="GGX72280.1"/>
    <property type="molecule type" value="Genomic_DNA"/>
</dbReference>
<dbReference type="PANTHER" id="PTHR43283">
    <property type="entry name" value="BETA-LACTAMASE-RELATED"/>
    <property type="match status" value="1"/>
</dbReference>
<evidence type="ECO:0000313" key="2">
    <source>
        <dbReference type="EMBL" id="GGX72280.1"/>
    </source>
</evidence>
<reference evidence="2 3" key="1">
    <citation type="journal article" date="2014" name="Int. J. Syst. Evol. Microbiol.">
        <title>Complete genome sequence of Corynebacterium casei LMG S-19264T (=DSM 44701T), isolated from a smear-ripened cheese.</title>
        <authorList>
            <consortium name="US DOE Joint Genome Institute (JGI-PGF)"/>
            <person name="Walter F."/>
            <person name="Albersmeier A."/>
            <person name="Kalinowski J."/>
            <person name="Ruckert C."/>
        </authorList>
    </citation>
    <scope>NUCLEOTIDE SEQUENCE [LARGE SCALE GENOMIC DNA]</scope>
    <source>
        <strain evidence="2 3">KCTC 23968</strain>
    </source>
</reference>
<name>A0A918NI76_9PROT</name>
<dbReference type="PANTHER" id="PTHR43283:SF7">
    <property type="entry name" value="BETA-LACTAMASE-RELATED DOMAIN-CONTAINING PROTEIN"/>
    <property type="match status" value="1"/>
</dbReference>
<feature type="domain" description="Beta-lactamase-related" evidence="1">
    <location>
        <begin position="189"/>
        <end position="466"/>
    </location>
</feature>
<gene>
    <name evidence="2" type="ORF">GCM10011309_23230</name>
</gene>
<proteinExistence type="predicted"/>
<evidence type="ECO:0000313" key="3">
    <source>
        <dbReference type="Proteomes" id="UP000600865"/>
    </source>
</evidence>
<organism evidence="2 3">
    <name type="scientific">Litorimonas cladophorae</name>
    <dbReference type="NCBI Taxonomy" id="1220491"/>
    <lineage>
        <taxon>Bacteria</taxon>
        <taxon>Pseudomonadati</taxon>
        <taxon>Pseudomonadota</taxon>
        <taxon>Alphaproteobacteria</taxon>
        <taxon>Maricaulales</taxon>
        <taxon>Robiginitomaculaceae</taxon>
    </lineage>
</organism>
<dbReference type="Proteomes" id="UP000600865">
    <property type="component" value="Unassembled WGS sequence"/>
</dbReference>